<dbReference type="Proteomes" id="UP000005317">
    <property type="component" value="Unassembled WGS sequence"/>
</dbReference>
<feature type="region of interest" description="Disordered" evidence="1">
    <location>
        <begin position="101"/>
        <end position="126"/>
    </location>
</feature>
<keyword evidence="2" id="KW-0472">Membrane</keyword>
<dbReference type="EMBL" id="JH651384">
    <property type="protein sequence ID" value="EIJ33520.1"/>
    <property type="molecule type" value="Genomic_DNA"/>
</dbReference>
<keyword evidence="4" id="KW-1185">Reference proteome</keyword>
<keyword evidence="2" id="KW-1133">Transmembrane helix</keyword>
<sequence>MMKAIPQSLKPAFTKTLTKTTQPRKISVGLDVFGNAIPDVKSALVEDTGKALRIVKRQDMVVKPSRKRSRKQSAATSTALVPVTPTLLGLGHLVPWWTQQASNQKQAKTSEPVTATNTKPVDHPDGISERLEYAFKRLHQEFNEREQHIEDKMRELRAEHQNILATQPKTRAWILPVAVVGASAMGYMMYVMTSMQGSMTAMSGNINTMNGHIGTMANDTQAMSQNTQYMSQNMQTMNQSMYYMNNNVAYMSGNVAQMNQQVGSMAQSVRPMGEAASTVSPFMKMFKSFMPF</sequence>
<reference evidence="4" key="1">
    <citation type="journal article" date="2011" name="Stand. Genomic Sci.">
        <title>Genome sequence of the filamentous, gliding Thiothrix nivea neotype strain (JP2(T)).</title>
        <authorList>
            <person name="Lapidus A."/>
            <person name="Nolan M."/>
            <person name="Lucas S."/>
            <person name="Glavina Del Rio T."/>
            <person name="Tice H."/>
            <person name="Cheng J.F."/>
            <person name="Tapia R."/>
            <person name="Han C."/>
            <person name="Goodwin L."/>
            <person name="Pitluck S."/>
            <person name="Liolios K."/>
            <person name="Pagani I."/>
            <person name="Ivanova N."/>
            <person name="Huntemann M."/>
            <person name="Mavromatis K."/>
            <person name="Mikhailova N."/>
            <person name="Pati A."/>
            <person name="Chen A."/>
            <person name="Palaniappan K."/>
            <person name="Land M."/>
            <person name="Brambilla E.M."/>
            <person name="Rohde M."/>
            <person name="Abt B."/>
            <person name="Verbarg S."/>
            <person name="Goker M."/>
            <person name="Bristow J."/>
            <person name="Eisen J.A."/>
            <person name="Markowitz V."/>
            <person name="Hugenholtz P."/>
            <person name="Kyrpides N.C."/>
            <person name="Klenk H.P."/>
            <person name="Woyke T."/>
        </authorList>
    </citation>
    <scope>NUCLEOTIDE SEQUENCE [LARGE SCALE GENOMIC DNA]</scope>
    <source>
        <strain evidence="4">ATCC 35100 / DSM 5205 / JP2</strain>
    </source>
</reference>
<dbReference type="Gene3D" id="1.10.287.950">
    <property type="entry name" value="Methyl-accepting chemotaxis protein"/>
    <property type="match status" value="1"/>
</dbReference>
<dbReference type="AlphaFoldDB" id="A0A656HDJ5"/>
<evidence type="ECO:0000313" key="4">
    <source>
        <dbReference type="Proteomes" id="UP000005317"/>
    </source>
</evidence>
<protein>
    <submittedName>
        <fullName evidence="3">Uncharacterized protein</fullName>
    </submittedName>
</protein>
<dbReference type="OrthoDB" id="5623872at2"/>
<evidence type="ECO:0000256" key="2">
    <source>
        <dbReference type="SAM" id="Phobius"/>
    </source>
</evidence>
<evidence type="ECO:0000256" key="1">
    <source>
        <dbReference type="SAM" id="MobiDB-lite"/>
    </source>
</evidence>
<gene>
    <name evidence="3" type="ORF">Thini_0892</name>
</gene>
<evidence type="ECO:0000313" key="3">
    <source>
        <dbReference type="EMBL" id="EIJ33520.1"/>
    </source>
</evidence>
<dbReference type="RefSeq" id="WP_002707471.1">
    <property type="nucleotide sequence ID" value="NZ_JH651384.1"/>
</dbReference>
<proteinExistence type="predicted"/>
<feature type="transmembrane region" description="Helical" evidence="2">
    <location>
        <begin position="173"/>
        <end position="192"/>
    </location>
</feature>
<keyword evidence="2" id="KW-0812">Transmembrane</keyword>
<feature type="compositionally biased region" description="Polar residues" evidence="1">
    <location>
        <begin position="101"/>
        <end position="119"/>
    </location>
</feature>
<name>A0A656HDJ5_THINJ</name>
<accession>A0A656HDJ5</accession>
<organism evidence="3 4">
    <name type="scientific">Thiothrix nivea (strain ATCC 35100 / DSM 5205 / JP2)</name>
    <dbReference type="NCBI Taxonomy" id="870187"/>
    <lineage>
        <taxon>Bacteria</taxon>
        <taxon>Pseudomonadati</taxon>
        <taxon>Pseudomonadota</taxon>
        <taxon>Gammaproteobacteria</taxon>
        <taxon>Thiotrichales</taxon>
        <taxon>Thiotrichaceae</taxon>
        <taxon>Thiothrix</taxon>
    </lineage>
</organism>